<dbReference type="InParanoid" id="A0A1J7I9C6"/>
<dbReference type="PANTHER" id="PTHR14778">
    <property type="entry name" value="KINETOCHORE-ASSOCIATED PROTEIN DSN1 HOMOLOG"/>
    <property type="match status" value="1"/>
</dbReference>
<proteinExistence type="predicted"/>
<dbReference type="Proteomes" id="UP000182658">
    <property type="component" value="Unassembled WGS sequence"/>
</dbReference>
<dbReference type="Pfam" id="PF08202">
    <property type="entry name" value="MIS13"/>
    <property type="match status" value="1"/>
</dbReference>
<dbReference type="AlphaFoldDB" id="A0A1J7I9C6"/>
<dbReference type="PANTHER" id="PTHR14778:SF2">
    <property type="entry name" value="KINETOCHORE-ASSOCIATED PROTEIN DSN1 HOMOLOG"/>
    <property type="match status" value="1"/>
</dbReference>
<reference evidence="1 2" key="1">
    <citation type="submission" date="2016-10" db="EMBL/GenBank/DDBJ databases">
        <title>Draft genome sequence of Coniochaeta ligniaria NRRL30616, a lignocellulolytic fungus for bioabatement of inhibitors in plant biomass hydrolysates.</title>
        <authorList>
            <consortium name="DOE Joint Genome Institute"/>
            <person name="Jimenez D.J."/>
            <person name="Hector R.E."/>
            <person name="Riley R."/>
            <person name="Sun H."/>
            <person name="Grigoriev I.V."/>
            <person name="Van Elsas J.D."/>
            <person name="Nichols N.N."/>
        </authorList>
    </citation>
    <scope>NUCLEOTIDE SEQUENCE [LARGE SCALE GENOMIC DNA]</scope>
    <source>
        <strain evidence="1 2">NRRL 30616</strain>
    </source>
</reference>
<gene>
    <name evidence="1" type="ORF">CONLIGDRAFT_718698</name>
</gene>
<organism evidence="1 2">
    <name type="scientific">Coniochaeta ligniaria NRRL 30616</name>
    <dbReference type="NCBI Taxonomy" id="1408157"/>
    <lineage>
        <taxon>Eukaryota</taxon>
        <taxon>Fungi</taxon>
        <taxon>Dikarya</taxon>
        <taxon>Ascomycota</taxon>
        <taxon>Pezizomycotina</taxon>
        <taxon>Sordariomycetes</taxon>
        <taxon>Sordariomycetidae</taxon>
        <taxon>Coniochaetales</taxon>
        <taxon>Coniochaetaceae</taxon>
        <taxon>Coniochaeta</taxon>
    </lineage>
</organism>
<accession>A0A1J7I9C6</accession>
<name>A0A1J7I9C6_9PEZI</name>
<keyword evidence="2" id="KW-1185">Reference proteome</keyword>
<sequence length="182" mass="19638">MDHPTTGLRAGTVGSRALLIYVALEIDSGEGGSHMRLLDINEADDNLLVAEGLLELDILDVKTILDVDLDSILDIIQLALLDGSAIISAASHHHSDAQKIALPFSDTPLINRDMDFPEQDGSSQRRSSLGMRGRRASSLIENGHSAIPHSEVDAAEVYKHIEEGKSLWRNGHALGGLLNHPN</sequence>
<protein>
    <submittedName>
        <fullName evidence="1">Uncharacterized protein</fullName>
    </submittedName>
</protein>
<dbReference type="GO" id="GO:0051301">
    <property type="term" value="P:cell division"/>
    <property type="evidence" value="ECO:0007669"/>
    <property type="project" value="InterPro"/>
</dbReference>
<evidence type="ECO:0000313" key="1">
    <source>
        <dbReference type="EMBL" id="OIW24247.1"/>
    </source>
</evidence>
<dbReference type="GO" id="GO:0000444">
    <property type="term" value="C:MIS12/MIND type complex"/>
    <property type="evidence" value="ECO:0007669"/>
    <property type="project" value="InterPro"/>
</dbReference>
<dbReference type="OrthoDB" id="3364649at2759"/>
<dbReference type="STRING" id="1408157.A0A1J7I9C6"/>
<evidence type="ECO:0000313" key="2">
    <source>
        <dbReference type="Proteomes" id="UP000182658"/>
    </source>
</evidence>
<dbReference type="EMBL" id="KV875104">
    <property type="protein sequence ID" value="OIW24247.1"/>
    <property type="molecule type" value="Genomic_DNA"/>
</dbReference>
<dbReference type="InterPro" id="IPR013218">
    <property type="entry name" value="Dsn1/Mis13"/>
</dbReference>
<dbReference type="GO" id="GO:0007059">
    <property type="term" value="P:chromosome segregation"/>
    <property type="evidence" value="ECO:0007669"/>
    <property type="project" value="InterPro"/>
</dbReference>